<dbReference type="WBParaSite" id="HPLM_0000452501-mRNA-1">
    <property type="protein sequence ID" value="HPLM_0000452501-mRNA-1"/>
    <property type="gene ID" value="HPLM_0000452501"/>
</dbReference>
<accession>A0A0N4W3V5</accession>
<dbReference type="Proteomes" id="UP000268014">
    <property type="component" value="Unassembled WGS sequence"/>
</dbReference>
<evidence type="ECO:0000313" key="2">
    <source>
        <dbReference type="Proteomes" id="UP000268014"/>
    </source>
</evidence>
<evidence type="ECO:0000313" key="1">
    <source>
        <dbReference type="EMBL" id="VDO23414.1"/>
    </source>
</evidence>
<dbReference type="OMA" id="MEHIWSI"/>
<organism evidence="3">
    <name type="scientific">Haemonchus placei</name>
    <name type="common">Barber's pole worm</name>
    <dbReference type="NCBI Taxonomy" id="6290"/>
    <lineage>
        <taxon>Eukaryota</taxon>
        <taxon>Metazoa</taxon>
        <taxon>Ecdysozoa</taxon>
        <taxon>Nematoda</taxon>
        <taxon>Chromadorea</taxon>
        <taxon>Rhabditida</taxon>
        <taxon>Rhabditina</taxon>
        <taxon>Rhabditomorpha</taxon>
        <taxon>Strongyloidea</taxon>
        <taxon>Trichostrongylidae</taxon>
        <taxon>Haemonchus</taxon>
    </lineage>
</organism>
<dbReference type="EMBL" id="UZAF01016220">
    <property type="protein sequence ID" value="VDO23414.1"/>
    <property type="molecule type" value="Genomic_DNA"/>
</dbReference>
<gene>
    <name evidence="1" type="ORF">HPLM_LOCUS4517</name>
</gene>
<protein>
    <submittedName>
        <fullName evidence="3">DDE Tnp4 domain-containing protein</fullName>
    </submittedName>
</protein>
<sequence>MARGRLLSFDGKAQIRAFYEVELSKRAIFRQTGRSLCSIHRFLEGPDVLISNSSCGRPCKVAFSDEKKFNLVGPDGNKYYGRDLRKEPVYFSRRNSGGGSHMVWGAFSNDVASDLAFPAVPNSIRIIVRVRQVCANNRQFQSTEELKQAIIEAWRAIGEEHLRNSVSSMLFAGSLMLLLNKEEL</sequence>
<evidence type="ECO:0000313" key="3">
    <source>
        <dbReference type="WBParaSite" id="HPLM_0000452501-mRNA-1"/>
    </source>
</evidence>
<dbReference type="OrthoDB" id="106945at2759"/>
<proteinExistence type="predicted"/>
<reference evidence="1 2" key="2">
    <citation type="submission" date="2018-11" db="EMBL/GenBank/DDBJ databases">
        <authorList>
            <consortium name="Pathogen Informatics"/>
        </authorList>
    </citation>
    <scope>NUCLEOTIDE SEQUENCE [LARGE SCALE GENOMIC DNA]</scope>
    <source>
        <strain evidence="1 2">MHpl1</strain>
    </source>
</reference>
<dbReference type="STRING" id="6290.A0A0N4W3V5"/>
<dbReference type="GO" id="GO:0003676">
    <property type="term" value="F:nucleic acid binding"/>
    <property type="evidence" value="ECO:0007669"/>
    <property type="project" value="InterPro"/>
</dbReference>
<dbReference type="Gene3D" id="3.30.420.10">
    <property type="entry name" value="Ribonuclease H-like superfamily/Ribonuclease H"/>
    <property type="match status" value="1"/>
</dbReference>
<keyword evidence="2" id="KW-1185">Reference proteome</keyword>
<reference evidence="3" key="1">
    <citation type="submission" date="2017-02" db="UniProtKB">
        <authorList>
            <consortium name="WormBaseParasite"/>
        </authorList>
    </citation>
    <scope>IDENTIFICATION</scope>
</reference>
<dbReference type="AlphaFoldDB" id="A0A0N4W3V5"/>
<name>A0A0N4W3V5_HAEPC</name>
<dbReference type="InterPro" id="IPR036397">
    <property type="entry name" value="RNaseH_sf"/>
</dbReference>
<dbReference type="Gene3D" id="1.10.10.60">
    <property type="entry name" value="Homeodomain-like"/>
    <property type="match status" value="1"/>
</dbReference>